<sequence>MSVYYIYDPFEQKIFILRNAVFLKNGFPVDNQWDEVVLEESSETPQQNDVTSFGPSIPTYGVPVLRRSTRESQPPETYRFIGLTSQLDNVPMMPIGCKLLYKRKLGADGEVTAFETRIVAKGNRSRRMLRLAQSSYIEKVLKRFKMINSERGDLLMRHQIKLSKKQSPKTDEELKRMLDIPYASAVGSIQYVVQCTKPYNHLCFKYAKQISGMRKGGALECGQDYTYVLEKG</sequence>
<dbReference type="Proteomes" id="UP001289374">
    <property type="component" value="Unassembled WGS sequence"/>
</dbReference>
<dbReference type="EMBL" id="JACGWL010000008">
    <property type="protein sequence ID" value="KAK4397600.1"/>
    <property type="molecule type" value="Genomic_DNA"/>
</dbReference>
<evidence type="ECO:0000313" key="1">
    <source>
        <dbReference type="EMBL" id="KAK4397600.1"/>
    </source>
</evidence>
<protein>
    <submittedName>
        <fullName evidence="1">Uncharacterized protein</fullName>
    </submittedName>
</protein>
<evidence type="ECO:0000313" key="2">
    <source>
        <dbReference type="Proteomes" id="UP001289374"/>
    </source>
</evidence>
<dbReference type="AlphaFoldDB" id="A0AAE1WQD7"/>
<organism evidence="1 2">
    <name type="scientific">Sesamum angolense</name>
    <dbReference type="NCBI Taxonomy" id="2727404"/>
    <lineage>
        <taxon>Eukaryota</taxon>
        <taxon>Viridiplantae</taxon>
        <taxon>Streptophyta</taxon>
        <taxon>Embryophyta</taxon>
        <taxon>Tracheophyta</taxon>
        <taxon>Spermatophyta</taxon>
        <taxon>Magnoliopsida</taxon>
        <taxon>eudicotyledons</taxon>
        <taxon>Gunneridae</taxon>
        <taxon>Pentapetalae</taxon>
        <taxon>asterids</taxon>
        <taxon>lamiids</taxon>
        <taxon>Lamiales</taxon>
        <taxon>Pedaliaceae</taxon>
        <taxon>Sesamum</taxon>
    </lineage>
</organism>
<name>A0AAE1WQD7_9LAMI</name>
<reference evidence="1" key="2">
    <citation type="journal article" date="2024" name="Plant">
        <title>Genomic evolution and insights into agronomic trait innovations of Sesamum species.</title>
        <authorList>
            <person name="Miao H."/>
            <person name="Wang L."/>
            <person name="Qu L."/>
            <person name="Liu H."/>
            <person name="Sun Y."/>
            <person name="Le M."/>
            <person name="Wang Q."/>
            <person name="Wei S."/>
            <person name="Zheng Y."/>
            <person name="Lin W."/>
            <person name="Duan Y."/>
            <person name="Cao H."/>
            <person name="Xiong S."/>
            <person name="Wang X."/>
            <person name="Wei L."/>
            <person name="Li C."/>
            <person name="Ma Q."/>
            <person name="Ju M."/>
            <person name="Zhao R."/>
            <person name="Li G."/>
            <person name="Mu C."/>
            <person name="Tian Q."/>
            <person name="Mei H."/>
            <person name="Zhang T."/>
            <person name="Gao T."/>
            <person name="Zhang H."/>
        </authorList>
    </citation>
    <scope>NUCLEOTIDE SEQUENCE</scope>
    <source>
        <strain evidence="1">K16</strain>
    </source>
</reference>
<reference evidence="1" key="1">
    <citation type="submission" date="2020-06" db="EMBL/GenBank/DDBJ databases">
        <authorList>
            <person name="Li T."/>
            <person name="Hu X."/>
            <person name="Zhang T."/>
            <person name="Song X."/>
            <person name="Zhang H."/>
            <person name="Dai N."/>
            <person name="Sheng W."/>
            <person name="Hou X."/>
            <person name="Wei L."/>
        </authorList>
    </citation>
    <scope>NUCLEOTIDE SEQUENCE</scope>
    <source>
        <strain evidence="1">K16</strain>
        <tissue evidence="1">Leaf</tissue>
    </source>
</reference>
<accession>A0AAE1WQD7</accession>
<gene>
    <name evidence="1" type="ORF">Sango_1596600</name>
</gene>
<keyword evidence="2" id="KW-1185">Reference proteome</keyword>
<proteinExistence type="predicted"/>
<comment type="caution">
    <text evidence="1">The sequence shown here is derived from an EMBL/GenBank/DDBJ whole genome shotgun (WGS) entry which is preliminary data.</text>
</comment>